<feature type="region of interest" description="Disordered" evidence="1">
    <location>
        <begin position="414"/>
        <end position="469"/>
    </location>
</feature>
<feature type="signal peptide" evidence="2">
    <location>
        <begin position="1"/>
        <end position="23"/>
    </location>
</feature>
<comment type="caution">
    <text evidence="4">The sequence shown here is derived from an EMBL/GenBank/DDBJ whole genome shotgun (WGS) entry which is preliminary data.</text>
</comment>
<evidence type="ECO:0000256" key="1">
    <source>
        <dbReference type="SAM" id="MobiDB-lite"/>
    </source>
</evidence>
<evidence type="ECO:0000313" key="4">
    <source>
        <dbReference type="EMBL" id="MBY5951318.1"/>
    </source>
</evidence>
<feature type="region of interest" description="Disordered" evidence="1">
    <location>
        <begin position="483"/>
        <end position="532"/>
    </location>
</feature>
<proteinExistence type="predicted"/>
<feature type="domain" description="Glycine-rich" evidence="3">
    <location>
        <begin position="283"/>
        <end position="543"/>
    </location>
</feature>
<keyword evidence="5" id="KW-1185">Reference proteome</keyword>
<feature type="compositionally biased region" description="Gly residues" evidence="1">
    <location>
        <begin position="494"/>
        <end position="504"/>
    </location>
</feature>
<feature type="compositionally biased region" description="Acidic residues" evidence="1">
    <location>
        <begin position="348"/>
        <end position="358"/>
    </location>
</feature>
<feature type="chain" id="PRO_5047213259" description="Glycine-rich domain-containing protein" evidence="2">
    <location>
        <begin position="24"/>
        <end position="741"/>
    </location>
</feature>
<protein>
    <recommendedName>
        <fullName evidence="3">Glycine-rich domain-containing protein</fullName>
    </recommendedName>
</protein>
<feature type="region of interest" description="Disordered" evidence="1">
    <location>
        <begin position="328"/>
        <end position="398"/>
    </location>
</feature>
<dbReference type="EMBL" id="JAHVHP010000002">
    <property type="protein sequence ID" value="MBY5951318.1"/>
    <property type="molecule type" value="Genomic_DNA"/>
</dbReference>
<evidence type="ECO:0000259" key="3">
    <source>
        <dbReference type="Pfam" id="PF21722"/>
    </source>
</evidence>
<keyword evidence="2" id="KW-0732">Signal</keyword>
<feature type="compositionally biased region" description="Gly residues" evidence="1">
    <location>
        <begin position="428"/>
        <end position="452"/>
    </location>
</feature>
<evidence type="ECO:0000313" key="5">
    <source>
        <dbReference type="Proteomes" id="UP000766609"/>
    </source>
</evidence>
<dbReference type="InterPro" id="IPR049304">
    <property type="entry name" value="Gly_rich_dom"/>
</dbReference>
<gene>
    <name evidence="4" type="ORF">KUV23_10060</name>
</gene>
<reference evidence="4 5" key="1">
    <citation type="submission" date="2021-06" db="EMBL/GenBank/DDBJ databases">
        <title>44 bacteria genomes isolated from Dapeng, Shenzhen.</title>
        <authorList>
            <person name="Zheng W."/>
            <person name="Yu S."/>
            <person name="Huang Y."/>
        </authorList>
    </citation>
    <scope>NUCLEOTIDE SEQUENCE [LARGE SCALE GENOMIC DNA]</scope>
    <source>
        <strain evidence="4 5">DP5N14-6</strain>
    </source>
</reference>
<dbReference type="Pfam" id="PF21722">
    <property type="entry name" value="Gly_rich_2"/>
    <property type="match status" value="1"/>
</dbReference>
<sequence>MKTFQLIVFILFYLAVGTQGSFAQCGSCTITFSGNGNPTPNRNIQDGDVVCISGNRSSRINLRNRDDLTICIANGVIYSNDFANLNGDDITINNYGQFGDPGTNRSLQIKESQVLNNFGSVFFRNVTNEGLINSSSGTLTVERDLENDEGVLNLGNTAVGGGFSNNNLVTLAGSLTIGDDLDNDDDDAIIRPLNTNQCNTISVGGDIDTNDGTITGNNLTGPFKAPLIVNKSPDDGNLTGGAIVDSDLDCDDTSGPSPSGCWKYIDDGSESGTVIIEFFEDCIWEAPANLAEFEVLVVGGGGGGGSNIGGGGGAGGLVHTRAEVTEIEGNGLPANTTFEIKVGSGGEGSDDEDEEGQDGSESTFDLGGIYEVRAAGGGGGGSADSRRGKNGANSSYKNATKGYSVVSNRIFGGSGGGAGNEGNNNHRGQGGNNGKNGGRGNDGGAGGGGGISQDGLNARDEEGGNGGAGLIVTEFDNRVYAAGGGGAGEDDRGFGGANLRGGNGAEDDDEGEEGQTPGSGGGGGGDDRRGGRGSNGVVIVRYEIARILPVEFLSFQSTYQVAKRTGLLEWSTAKEWENSHFEIERAINSVDSWTKIGEIQGQGFADSPTSYSFEDINLPIQGGNIFYRLKQVDFDGTYTYSRTTAIQIEGQKGNKTWRAYPNPTNGYSFQIGMIDPSSYRDEPISIRVISPTGLYHYILVDDIQTMGKQVGDWLIGQTAGIYTIEIVWGTNREYHKVILKR</sequence>
<dbReference type="RefSeq" id="WP_222584032.1">
    <property type="nucleotide sequence ID" value="NZ_JAHVHP010000002.1"/>
</dbReference>
<dbReference type="Proteomes" id="UP000766609">
    <property type="component" value="Unassembled WGS sequence"/>
</dbReference>
<organism evidence="4 5">
    <name type="scientific">Algoriphagus marincola</name>
    <dbReference type="NCBI Taxonomy" id="264027"/>
    <lineage>
        <taxon>Bacteria</taxon>
        <taxon>Pseudomonadati</taxon>
        <taxon>Bacteroidota</taxon>
        <taxon>Cytophagia</taxon>
        <taxon>Cytophagales</taxon>
        <taxon>Cyclobacteriaceae</taxon>
        <taxon>Algoriphagus</taxon>
    </lineage>
</organism>
<accession>A0ABS7N4Q6</accession>
<name>A0ABS7N4Q6_9BACT</name>
<evidence type="ECO:0000256" key="2">
    <source>
        <dbReference type="SAM" id="SignalP"/>
    </source>
</evidence>